<dbReference type="Proteomes" id="UP001177023">
    <property type="component" value="Unassembled WGS sequence"/>
</dbReference>
<reference evidence="1" key="1">
    <citation type="submission" date="2023-06" db="EMBL/GenBank/DDBJ databases">
        <authorList>
            <person name="Delattre M."/>
        </authorList>
    </citation>
    <scope>NUCLEOTIDE SEQUENCE</scope>
    <source>
        <strain evidence="1">AF72</strain>
    </source>
</reference>
<dbReference type="EMBL" id="CATQJA010000795">
    <property type="protein sequence ID" value="CAJ0564087.1"/>
    <property type="molecule type" value="Genomic_DNA"/>
</dbReference>
<evidence type="ECO:0000313" key="2">
    <source>
        <dbReference type="Proteomes" id="UP001177023"/>
    </source>
</evidence>
<protein>
    <submittedName>
        <fullName evidence="1">Uncharacterized protein</fullName>
    </submittedName>
</protein>
<dbReference type="AlphaFoldDB" id="A0AA36C992"/>
<proteinExistence type="predicted"/>
<comment type="caution">
    <text evidence="1">The sequence shown here is derived from an EMBL/GenBank/DDBJ whole genome shotgun (WGS) entry which is preliminary data.</text>
</comment>
<feature type="non-terminal residue" evidence="1">
    <location>
        <position position="1"/>
    </location>
</feature>
<dbReference type="Gene3D" id="3.40.50.1010">
    <property type="entry name" value="5'-nuclease"/>
    <property type="match status" value="1"/>
</dbReference>
<name>A0AA36C992_9BILA</name>
<gene>
    <name evidence="1" type="ORF">MSPICULIGERA_LOCUS2783</name>
</gene>
<evidence type="ECO:0000313" key="1">
    <source>
        <dbReference type="EMBL" id="CAJ0564087.1"/>
    </source>
</evidence>
<sequence>MKVKQCSFKITPPFRVLIDGTFCMAALRDKINLRGLMLEIFGRGDVDMYDKSSSAARYMEQRQFVDNLRLPNVRTTKPNRRANALRSWPGK</sequence>
<keyword evidence="2" id="KW-1185">Reference proteome</keyword>
<accession>A0AA36C992</accession>
<organism evidence="1 2">
    <name type="scientific">Mesorhabditis spiculigera</name>
    <dbReference type="NCBI Taxonomy" id="96644"/>
    <lineage>
        <taxon>Eukaryota</taxon>
        <taxon>Metazoa</taxon>
        <taxon>Ecdysozoa</taxon>
        <taxon>Nematoda</taxon>
        <taxon>Chromadorea</taxon>
        <taxon>Rhabditida</taxon>
        <taxon>Rhabditina</taxon>
        <taxon>Rhabditomorpha</taxon>
        <taxon>Rhabditoidea</taxon>
        <taxon>Rhabditidae</taxon>
        <taxon>Mesorhabditinae</taxon>
        <taxon>Mesorhabditis</taxon>
    </lineage>
</organism>